<keyword evidence="4" id="KW-1185">Reference proteome</keyword>
<evidence type="ECO:0000256" key="1">
    <source>
        <dbReference type="ARBA" id="ARBA00022801"/>
    </source>
</evidence>
<organism evidence="3 4">
    <name type="scientific">Tetraparma gracilis</name>
    <dbReference type="NCBI Taxonomy" id="2962635"/>
    <lineage>
        <taxon>Eukaryota</taxon>
        <taxon>Sar</taxon>
        <taxon>Stramenopiles</taxon>
        <taxon>Ochrophyta</taxon>
        <taxon>Bolidophyceae</taxon>
        <taxon>Parmales</taxon>
        <taxon>Triparmaceae</taxon>
        <taxon>Tetraparma</taxon>
    </lineage>
</organism>
<dbReference type="Gene3D" id="3.40.50.1820">
    <property type="entry name" value="alpha/beta hydrolase"/>
    <property type="match status" value="1"/>
</dbReference>
<evidence type="ECO:0000313" key="4">
    <source>
        <dbReference type="Proteomes" id="UP001165060"/>
    </source>
</evidence>
<protein>
    <recommendedName>
        <fullName evidence="2">Alpha/beta hydrolase fold-3 domain-containing protein</fullName>
    </recommendedName>
</protein>
<evidence type="ECO:0000313" key="3">
    <source>
        <dbReference type="EMBL" id="GMI21362.1"/>
    </source>
</evidence>
<dbReference type="InterPro" id="IPR029058">
    <property type="entry name" value="AB_hydrolase_fold"/>
</dbReference>
<dbReference type="EMBL" id="BRYB01000046">
    <property type="protein sequence ID" value="GMI21362.1"/>
    <property type="molecule type" value="Genomic_DNA"/>
</dbReference>
<comment type="caution">
    <text evidence="3">The sequence shown here is derived from an EMBL/GenBank/DDBJ whole genome shotgun (WGS) entry which is preliminary data.</text>
</comment>
<evidence type="ECO:0000259" key="2">
    <source>
        <dbReference type="Pfam" id="PF07859"/>
    </source>
</evidence>
<gene>
    <name evidence="3" type="ORF">TeGR_g4870</name>
</gene>
<dbReference type="PANTHER" id="PTHR48081">
    <property type="entry name" value="AB HYDROLASE SUPERFAMILY PROTEIN C4A8.06C"/>
    <property type="match status" value="1"/>
</dbReference>
<dbReference type="InterPro" id="IPR013094">
    <property type="entry name" value="AB_hydrolase_3"/>
</dbReference>
<keyword evidence="1" id="KW-0378">Hydrolase</keyword>
<dbReference type="PANTHER" id="PTHR48081:SF33">
    <property type="entry name" value="KYNURENINE FORMAMIDASE"/>
    <property type="match status" value="1"/>
</dbReference>
<reference evidence="3 4" key="1">
    <citation type="journal article" date="2023" name="Commun. Biol.">
        <title>Genome analysis of Parmales, the sister group of diatoms, reveals the evolutionary specialization of diatoms from phago-mixotrophs to photoautotrophs.</title>
        <authorList>
            <person name="Ban H."/>
            <person name="Sato S."/>
            <person name="Yoshikawa S."/>
            <person name="Yamada K."/>
            <person name="Nakamura Y."/>
            <person name="Ichinomiya M."/>
            <person name="Sato N."/>
            <person name="Blanc-Mathieu R."/>
            <person name="Endo H."/>
            <person name="Kuwata A."/>
            <person name="Ogata H."/>
        </authorList>
    </citation>
    <scope>NUCLEOTIDE SEQUENCE [LARGE SCALE GENOMIC DNA]</scope>
</reference>
<sequence length="356" mass="37794">MPSLEQALALSNSSDPGSVSTLARRNRLTRFLSTLPLSSSFHRFLRDNFFAVVCDTFVYMGAPLLLLSQGLAGLSFLSLVPLLSRIKIRVPYAPSRTVDLFLARDFASRVPPTSSHKSRLILFVHGGAWGSGSPSMYRPLALGLLRRGFDVGLVGYRVYPAGDVDGQCEDVSKAVAAVESWSRSNSVSWSSVTLAGHSSGANISLVSLLRSPSPFVTKLALLSGVHDLAVHSDYEAMRGLEELSPLKSAAGFSRDAMFAGGARGGLGGLRPGFPEVFFYHGIADDVVPFLQSAQAMKALGGAGARVGGLFEEGADHIAPLMDIMFGTRQGKAARALESFCVSEAAPELFVAPGSRL</sequence>
<dbReference type="Pfam" id="PF07859">
    <property type="entry name" value="Abhydrolase_3"/>
    <property type="match status" value="1"/>
</dbReference>
<dbReference type="SUPFAM" id="SSF53474">
    <property type="entry name" value="alpha/beta-Hydrolases"/>
    <property type="match status" value="1"/>
</dbReference>
<dbReference type="InterPro" id="IPR050300">
    <property type="entry name" value="GDXG_lipolytic_enzyme"/>
</dbReference>
<dbReference type="Proteomes" id="UP001165060">
    <property type="component" value="Unassembled WGS sequence"/>
</dbReference>
<proteinExistence type="predicted"/>
<feature type="domain" description="Alpha/beta hydrolase fold-3" evidence="2">
    <location>
        <begin position="121"/>
        <end position="231"/>
    </location>
</feature>
<accession>A0ABQ6M824</accession>
<name>A0ABQ6M824_9STRA</name>